<sequence>GPYDERKLNLELEVLMISVCIELDFEDQLDTDTLICKVFIKKSVREESLTTYAQGLHQEISERRITKEDKESEFGSLCIYNIKMHNQERQVH</sequence>
<accession>A0A8D9H8B0</accession>
<organism evidence="1 2">
    <name type="scientific">Brassica campestris</name>
    <name type="common">Field mustard</name>
    <dbReference type="NCBI Taxonomy" id="3711"/>
    <lineage>
        <taxon>Eukaryota</taxon>
        <taxon>Viridiplantae</taxon>
        <taxon>Streptophyta</taxon>
        <taxon>Embryophyta</taxon>
        <taxon>Tracheophyta</taxon>
        <taxon>Spermatophyta</taxon>
        <taxon>Magnoliopsida</taxon>
        <taxon>eudicotyledons</taxon>
        <taxon>Gunneridae</taxon>
        <taxon>Pentapetalae</taxon>
        <taxon>rosids</taxon>
        <taxon>malvids</taxon>
        <taxon>Brassicales</taxon>
        <taxon>Brassicaceae</taxon>
        <taxon>Brassiceae</taxon>
        <taxon>Brassica</taxon>
    </lineage>
</organism>
<evidence type="ECO:0000313" key="2">
    <source>
        <dbReference type="Proteomes" id="UP000694005"/>
    </source>
</evidence>
<dbReference type="AlphaFoldDB" id="A0A8D9H8B0"/>
<name>A0A8D9H8B0_BRACM</name>
<evidence type="ECO:0000313" key="1">
    <source>
        <dbReference type="EMBL" id="CAG7894601.1"/>
    </source>
</evidence>
<dbReference type="EMBL" id="LS974618">
    <property type="protein sequence ID" value="CAG7894601.1"/>
    <property type="molecule type" value="Genomic_DNA"/>
</dbReference>
<dbReference type="Gramene" id="A02p35530.2_BraZ1">
    <property type="protein sequence ID" value="A02p35530.2_BraZ1.CDS"/>
    <property type="gene ID" value="A02g35530.2_BraZ1"/>
</dbReference>
<proteinExistence type="predicted"/>
<gene>
    <name evidence="1" type="ORF">BRAPAZ1V2_A02P35530.2</name>
</gene>
<feature type="non-terminal residue" evidence="1">
    <location>
        <position position="92"/>
    </location>
</feature>
<dbReference type="Proteomes" id="UP000694005">
    <property type="component" value="Chromosome A02"/>
</dbReference>
<reference evidence="1 2" key="1">
    <citation type="submission" date="2021-07" db="EMBL/GenBank/DDBJ databases">
        <authorList>
            <consortium name="Genoscope - CEA"/>
            <person name="William W."/>
        </authorList>
    </citation>
    <scope>NUCLEOTIDE SEQUENCE [LARGE SCALE GENOMIC DNA]</scope>
</reference>
<protein>
    <submittedName>
        <fullName evidence="1">Uncharacterized protein</fullName>
    </submittedName>
</protein>